<feature type="compositionally biased region" description="Basic and acidic residues" evidence="1">
    <location>
        <begin position="903"/>
        <end position="922"/>
    </location>
</feature>
<feature type="compositionally biased region" description="Basic residues" evidence="1">
    <location>
        <begin position="107"/>
        <end position="119"/>
    </location>
</feature>
<gene>
    <name evidence="2" type="ORF">SEMRO_635_G179150.1</name>
</gene>
<evidence type="ECO:0000313" key="3">
    <source>
        <dbReference type="Proteomes" id="UP001153069"/>
    </source>
</evidence>
<feature type="compositionally biased region" description="Polar residues" evidence="1">
    <location>
        <begin position="572"/>
        <end position="583"/>
    </location>
</feature>
<feature type="compositionally biased region" description="Low complexity" evidence="1">
    <location>
        <begin position="656"/>
        <end position="669"/>
    </location>
</feature>
<feature type="region of interest" description="Disordered" evidence="1">
    <location>
        <begin position="777"/>
        <end position="986"/>
    </location>
</feature>
<feature type="compositionally biased region" description="Polar residues" evidence="1">
    <location>
        <begin position="703"/>
        <end position="713"/>
    </location>
</feature>
<feature type="compositionally biased region" description="Basic and acidic residues" evidence="1">
    <location>
        <begin position="291"/>
        <end position="301"/>
    </location>
</feature>
<feature type="compositionally biased region" description="Basic and acidic residues" evidence="1">
    <location>
        <begin position="955"/>
        <end position="969"/>
    </location>
</feature>
<comment type="caution">
    <text evidence="2">The sequence shown here is derived from an EMBL/GenBank/DDBJ whole genome shotgun (WGS) entry which is preliminary data.</text>
</comment>
<feature type="compositionally biased region" description="Basic and acidic residues" evidence="1">
    <location>
        <begin position="854"/>
        <end position="865"/>
    </location>
</feature>
<feature type="compositionally biased region" description="Basic residues" evidence="1">
    <location>
        <begin position="325"/>
        <end position="335"/>
    </location>
</feature>
<feature type="region of interest" description="Disordered" evidence="1">
    <location>
        <begin position="87"/>
        <end position="412"/>
    </location>
</feature>
<evidence type="ECO:0000313" key="2">
    <source>
        <dbReference type="EMBL" id="CAB9514154.1"/>
    </source>
</evidence>
<feature type="region of interest" description="Disordered" evidence="1">
    <location>
        <begin position="694"/>
        <end position="761"/>
    </location>
</feature>
<feature type="compositionally biased region" description="Low complexity" evidence="1">
    <location>
        <begin position="480"/>
        <end position="490"/>
    </location>
</feature>
<dbReference type="AlphaFoldDB" id="A0A9N8E7N1"/>
<feature type="compositionally biased region" description="Low complexity" evidence="1">
    <location>
        <begin position="593"/>
        <end position="606"/>
    </location>
</feature>
<dbReference type="EMBL" id="CAICTM010000634">
    <property type="protein sequence ID" value="CAB9514154.1"/>
    <property type="molecule type" value="Genomic_DNA"/>
</dbReference>
<feature type="compositionally biased region" description="Polar residues" evidence="1">
    <location>
        <begin position="744"/>
        <end position="755"/>
    </location>
</feature>
<accession>A0A9N8E7N1</accession>
<feature type="region of interest" description="Disordered" evidence="1">
    <location>
        <begin position="427"/>
        <end position="521"/>
    </location>
</feature>
<reference evidence="2" key="1">
    <citation type="submission" date="2020-06" db="EMBL/GenBank/DDBJ databases">
        <authorList>
            <consortium name="Plant Systems Biology data submission"/>
        </authorList>
    </citation>
    <scope>NUCLEOTIDE SEQUENCE</scope>
    <source>
        <strain evidence="2">D6</strain>
    </source>
</reference>
<feature type="compositionally biased region" description="Basic and acidic residues" evidence="1">
    <location>
        <begin position="137"/>
        <end position="150"/>
    </location>
</feature>
<organism evidence="2 3">
    <name type="scientific">Seminavis robusta</name>
    <dbReference type="NCBI Taxonomy" id="568900"/>
    <lineage>
        <taxon>Eukaryota</taxon>
        <taxon>Sar</taxon>
        <taxon>Stramenopiles</taxon>
        <taxon>Ochrophyta</taxon>
        <taxon>Bacillariophyta</taxon>
        <taxon>Bacillariophyceae</taxon>
        <taxon>Bacillariophycidae</taxon>
        <taxon>Naviculales</taxon>
        <taxon>Naviculaceae</taxon>
        <taxon>Seminavis</taxon>
    </lineage>
</organism>
<feature type="compositionally biased region" description="Polar residues" evidence="1">
    <location>
        <begin position="381"/>
        <end position="394"/>
    </location>
</feature>
<evidence type="ECO:0000256" key="1">
    <source>
        <dbReference type="SAM" id="MobiDB-lite"/>
    </source>
</evidence>
<protein>
    <submittedName>
        <fullName evidence="2">Uncharacterized protein</fullName>
    </submittedName>
</protein>
<feature type="compositionally biased region" description="Pro residues" evidence="1">
    <location>
        <begin position="816"/>
        <end position="828"/>
    </location>
</feature>
<feature type="compositionally biased region" description="Low complexity" evidence="1">
    <location>
        <begin position="87"/>
        <end position="106"/>
    </location>
</feature>
<feature type="compositionally biased region" description="Polar residues" evidence="1">
    <location>
        <begin position="778"/>
        <end position="798"/>
    </location>
</feature>
<feature type="compositionally biased region" description="Low complexity" evidence="1">
    <location>
        <begin position="352"/>
        <end position="370"/>
    </location>
</feature>
<feature type="compositionally biased region" description="Low complexity" evidence="1">
    <location>
        <begin position="120"/>
        <end position="135"/>
    </location>
</feature>
<feature type="region of interest" description="Disordered" evidence="1">
    <location>
        <begin position="543"/>
        <end position="677"/>
    </location>
</feature>
<feature type="compositionally biased region" description="Polar residues" evidence="1">
    <location>
        <begin position="151"/>
        <end position="162"/>
    </location>
</feature>
<name>A0A9N8E7N1_9STRA</name>
<proteinExistence type="predicted"/>
<feature type="compositionally biased region" description="Basic and acidic residues" evidence="1">
    <location>
        <begin position="246"/>
        <end position="262"/>
    </location>
</feature>
<keyword evidence="3" id="KW-1185">Reference proteome</keyword>
<feature type="compositionally biased region" description="Polar residues" evidence="1">
    <location>
        <begin position="501"/>
        <end position="511"/>
    </location>
</feature>
<sequence length="986" mass="105185">MMSCIQLVPDISLPDHHSPYDDEVKNSLDNRVRERLQENAKRQLVGLAENDDNNNKHEEEGELQLDDIMCSSQPDLLAASDMSVSSMDMSMNDSSRVSLSSSGRSLLSRRARKKKKKYLKLLGGSSSKKTLLGASQHDIEGDREPLRDDSFQTARTSDTSSADRGPEPSMKSQVEIEKEHNKPEIPEKDEPAAKQTHVQLPQEEPAPKAQKRVNASKSGSHKETEGARSKQLLDVLANIGQPAFETAEKTTTEKSGCEKDHPTPPAEQTPVQPQKEDPAPKARNHVNASKNENHKETEGARSKQLLDVLANIGQPVIETEEKTTTHKSGRAKVRRAVSNLGEKLGGADLLDSSSSQALSPMSRSSSASPSRSERRQKIRKTFTTLGGSAGSSMSPARIPRRRNVPKLPNAAVASRLHGTRMAAVAAAAGVQLNKPDPAASGDDDEPAPRASTGSMRRTNKPKPMPRRTRSLDAEDEEPRASTGSSSAGGSKPRTLPRRSKSGSSGHAVTKSNDLHKKEANKSMASTPLAAFFSDLANSTDFSALRDKLTPQTLPPRSKSQTSDDGEPAPRASTGSAGNSSKVTPQALPRRVKSLGASSLAADAALATDKQSGGRVRPSFPTNSSRRGSLGSKKVGKLAPQTLPPHSKLQTGDNEEPAPGASTGSTGSSSKFTPQALPRRVKSLGASCLADDAALASGRARPSLPTNARNSSLGSKKVDKLTPQTLPPHSKSQTSSAEEPAPRASTGSMGGSSKFTPQALPRRVKSLGVSGLAADAALATSSRQRPSFPTNPQRSSSLGSKKVFAQHRPSIPGFRTPRPPPRNSLPPAPEQKETSGVSRRPRAAPRNALPPAREQQQKRAPEDSRRPRAPPRSSLPPAPEQQPEASQRPRAPPRNNLPPASHSHRSDGAGKRSASVDDSERYLSSKPPGSNRTRHHNHHAGSQLPPKSKSESATSAKREAAASFDWKKFAEGSCGSGKGVNHSYQIS</sequence>
<feature type="compositionally biased region" description="Basic and acidic residues" evidence="1">
    <location>
        <begin position="174"/>
        <end position="192"/>
    </location>
</feature>
<feature type="compositionally biased region" description="Basic residues" evidence="1">
    <location>
        <begin position="457"/>
        <end position="468"/>
    </location>
</feature>
<dbReference type="Proteomes" id="UP001153069">
    <property type="component" value="Unassembled WGS sequence"/>
</dbReference>
<feature type="compositionally biased region" description="Low complexity" evidence="1">
    <location>
        <begin position="843"/>
        <end position="852"/>
    </location>
</feature>